<dbReference type="GO" id="GO:0016020">
    <property type="term" value="C:membrane"/>
    <property type="evidence" value="ECO:0007669"/>
    <property type="project" value="UniProtKB-SubCell"/>
</dbReference>
<dbReference type="RefSeq" id="WP_212528533.1">
    <property type="nucleotide sequence ID" value="NZ_JAGSOG010000045.1"/>
</dbReference>
<dbReference type="InterPro" id="IPR043130">
    <property type="entry name" value="CDP-OH_PTrfase_TM_dom"/>
</dbReference>
<dbReference type="InterPro" id="IPR048254">
    <property type="entry name" value="CDP_ALCOHOL_P_TRANSF_CS"/>
</dbReference>
<reference evidence="14" key="1">
    <citation type="submission" date="2021-04" db="EMBL/GenBank/DDBJ databases">
        <title>Genome based classification of Actinospica acidithermotolerans sp. nov., an actinobacterium isolated from an Indonesian hot spring.</title>
        <authorList>
            <person name="Kusuma A.B."/>
            <person name="Putra K.E."/>
            <person name="Nafisah S."/>
            <person name="Loh J."/>
            <person name="Nouioui I."/>
            <person name="Goodfellow M."/>
        </authorList>
    </citation>
    <scope>NUCLEOTIDE SEQUENCE</scope>
    <source>
        <strain evidence="14">CSCA 57</strain>
    </source>
</reference>
<evidence type="ECO:0000256" key="11">
    <source>
        <dbReference type="RuleBase" id="RU003750"/>
    </source>
</evidence>
<evidence type="ECO:0000256" key="8">
    <source>
        <dbReference type="ARBA" id="ARBA00023136"/>
    </source>
</evidence>
<evidence type="ECO:0000256" key="7">
    <source>
        <dbReference type="ARBA" id="ARBA00023098"/>
    </source>
</evidence>
<keyword evidence="5 13" id="KW-0812">Transmembrane</keyword>
<evidence type="ECO:0000256" key="12">
    <source>
        <dbReference type="SAM" id="MobiDB-lite"/>
    </source>
</evidence>
<keyword evidence="9" id="KW-0594">Phospholipid biosynthesis</keyword>
<evidence type="ECO:0000256" key="5">
    <source>
        <dbReference type="ARBA" id="ARBA00022692"/>
    </source>
</evidence>
<dbReference type="EMBL" id="JAGSOG010000045">
    <property type="protein sequence ID" value="MBR7834012.1"/>
    <property type="molecule type" value="Genomic_DNA"/>
</dbReference>
<name>A0A941IQA8_9ACTN</name>
<feature type="compositionally biased region" description="Pro residues" evidence="12">
    <location>
        <begin position="10"/>
        <end position="20"/>
    </location>
</feature>
<sequence>MSAEPESEPDPTPGPQPGAPAPGSAEAPRDAIWTIPNALSVLRLLGVPLFIWLILQPAFHGPHYDGWAILVLAVSGLTDYLDGKIARALNQTSKLGALLDPAADRLYILATLVGLAWRDIIPIWLVVLLVGRDVLMGIPLAVLKRHGYGALPVHFLGKAATFNLLYAFPLLLLGDGHNALNDVAGAIGWAFAIWGTTLYWLAAGLYVIQVRQVVRGDGPAPAAA</sequence>
<feature type="transmembrane region" description="Helical" evidence="13">
    <location>
        <begin position="123"/>
        <end position="143"/>
    </location>
</feature>
<keyword evidence="6 13" id="KW-1133">Transmembrane helix</keyword>
<evidence type="ECO:0000256" key="4">
    <source>
        <dbReference type="ARBA" id="ARBA00022679"/>
    </source>
</evidence>
<dbReference type="PANTHER" id="PTHR14269">
    <property type="entry name" value="CDP-DIACYLGLYCEROL--GLYCEROL-3-PHOSPHATE 3-PHOSPHATIDYLTRANSFERASE-RELATED"/>
    <property type="match status" value="1"/>
</dbReference>
<dbReference type="PROSITE" id="PS00379">
    <property type="entry name" value="CDP_ALCOHOL_P_TRANSF"/>
    <property type="match status" value="1"/>
</dbReference>
<keyword evidence="15" id="KW-1185">Reference proteome</keyword>
<dbReference type="AlphaFoldDB" id="A0A941IQA8"/>
<evidence type="ECO:0000256" key="10">
    <source>
        <dbReference type="ARBA" id="ARBA00023264"/>
    </source>
</evidence>
<dbReference type="Pfam" id="PF01066">
    <property type="entry name" value="CDP-OH_P_transf"/>
    <property type="match status" value="1"/>
</dbReference>
<evidence type="ECO:0000256" key="13">
    <source>
        <dbReference type="SAM" id="Phobius"/>
    </source>
</evidence>
<dbReference type="PANTHER" id="PTHR14269:SF62">
    <property type="entry name" value="CDP-DIACYLGLYCEROL--GLYCEROL-3-PHOSPHATE 3-PHOSPHATIDYLTRANSFERASE 1, CHLOROPLASTIC"/>
    <property type="match status" value="1"/>
</dbReference>
<accession>A0A941IQA8</accession>
<keyword evidence="7" id="KW-0443">Lipid metabolism</keyword>
<feature type="region of interest" description="Disordered" evidence="12">
    <location>
        <begin position="1"/>
        <end position="26"/>
    </location>
</feature>
<comment type="caution">
    <text evidence="14">The sequence shown here is derived from an EMBL/GenBank/DDBJ whole genome shotgun (WGS) entry which is preliminary data.</text>
</comment>
<evidence type="ECO:0000256" key="6">
    <source>
        <dbReference type="ARBA" id="ARBA00022989"/>
    </source>
</evidence>
<feature type="transmembrane region" description="Helical" evidence="13">
    <location>
        <begin position="155"/>
        <end position="174"/>
    </location>
</feature>
<evidence type="ECO:0000313" key="15">
    <source>
        <dbReference type="Proteomes" id="UP000675781"/>
    </source>
</evidence>
<evidence type="ECO:0000313" key="14">
    <source>
        <dbReference type="EMBL" id="MBR7834012.1"/>
    </source>
</evidence>
<keyword evidence="4 11" id="KW-0808">Transferase</keyword>
<keyword evidence="3" id="KW-0444">Lipid biosynthesis</keyword>
<evidence type="ECO:0000256" key="9">
    <source>
        <dbReference type="ARBA" id="ARBA00023209"/>
    </source>
</evidence>
<proteinExistence type="inferred from homology"/>
<evidence type="ECO:0000256" key="3">
    <source>
        <dbReference type="ARBA" id="ARBA00022516"/>
    </source>
</evidence>
<dbReference type="InterPro" id="IPR004570">
    <property type="entry name" value="Phosphatidylglycerol_P_synth"/>
</dbReference>
<gene>
    <name evidence="14" type="ORF">KDL01_12100</name>
</gene>
<dbReference type="InterPro" id="IPR000462">
    <property type="entry name" value="CDP-OH_P_trans"/>
</dbReference>
<keyword evidence="10" id="KW-1208">Phospholipid metabolism</keyword>
<feature type="transmembrane region" description="Helical" evidence="13">
    <location>
        <begin position="38"/>
        <end position="55"/>
    </location>
</feature>
<comment type="similarity">
    <text evidence="2 11">Belongs to the CDP-alcohol phosphatidyltransferase class-I family.</text>
</comment>
<keyword evidence="8 13" id="KW-0472">Membrane</keyword>
<organism evidence="14 15">
    <name type="scientific">Actinospica durhamensis</name>
    <dbReference type="NCBI Taxonomy" id="1508375"/>
    <lineage>
        <taxon>Bacteria</taxon>
        <taxon>Bacillati</taxon>
        <taxon>Actinomycetota</taxon>
        <taxon>Actinomycetes</taxon>
        <taxon>Catenulisporales</taxon>
        <taxon>Actinospicaceae</taxon>
        <taxon>Actinospica</taxon>
    </lineage>
</organism>
<dbReference type="Proteomes" id="UP000675781">
    <property type="component" value="Unassembled WGS sequence"/>
</dbReference>
<dbReference type="Gene3D" id="1.20.120.1760">
    <property type="match status" value="1"/>
</dbReference>
<evidence type="ECO:0000256" key="2">
    <source>
        <dbReference type="ARBA" id="ARBA00010441"/>
    </source>
</evidence>
<dbReference type="InterPro" id="IPR050324">
    <property type="entry name" value="CDP-alcohol_PTase-I"/>
</dbReference>
<protein>
    <submittedName>
        <fullName evidence="14">CDP-alcohol phosphatidyltransferase family protein</fullName>
    </submittedName>
</protein>
<feature type="transmembrane region" description="Helical" evidence="13">
    <location>
        <begin position="186"/>
        <end position="208"/>
    </location>
</feature>
<dbReference type="PIRSF" id="PIRSF000847">
    <property type="entry name" value="Phos_ph_gly_syn"/>
    <property type="match status" value="1"/>
</dbReference>
<comment type="subcellular location">
    <subcellularLocation>
        <location evidence="1">Membrane</location>
        <topology evidence="1">Multi-pass membrane protein</topology>
    </subcellularLocation>
</comment>
<evidence type="ECO:0000256" key="1">
    <source>
        <dbReference type="ARBA" id="ARBA00004141"/>
    </source>
</evidence>
<dbReference type="GO" id="GO:0008444">
    <property type="term" value="F:CDP-diacylglycerol-glycerol-3-phosphate 3-phosphatidyltransferase activity"/>
    <property type="evidence" value="ECO:0007669"/>
    <property type="project" value="InterPro"/>
</dbReference>
<dbReference type="GO" id="GO:0046474">
    <property type="term" value="P:glycerophospholipid biosynthetic process"/>
    <property type="evidence" value="ECO:0007669"/>
    <property type="project" value="TreeGrafter"/>
</dbReference>